<evidence type="ECO:0000259" key="4">
    <source>
        <dbReference type="PROSITE" id="PS50893"/>
    </source>
</evidence>
<keyword evidence="3" id="KW-0029">Amino-acid transport</keyword>
<gene>
    <name evidence="5" type="ORF">VRU48_10610</name>
</gene>
<dbReference type="InterPro" id="IPR027417">
    <property type="entry name" value="P-loop_NTPase"/>
</dbReference>
<dbReference type="InterPro" id="IPR013283">
    <property type="entry name" value="RLI1"/>
</dbReference>
<dbReference type="InterPro" id="IPR003439">
    <property type="entry name" value="ABC_transporter-like_ATP-bd"/>
</dbReference>
<name>A0ABU7I7V7_9SPHI</name>
<keyword evidence="5" id="KW-0067">ATP-binding</keyword>
<sequence>MTHKLEADGIELSFGTRKILKSVYLNCETNVVTGLLGRNGEGKSCLMNIIYGSLKADIRSVRFNGTSVLQAFKRPDLLTYLPQFNFVPAILTLKRVFNDFELAFADFEAAFPEFAGRERAKVGQLSGGQRRLLEVYLIIQSKSQFSMLDEPFSNIMPLHIEKIKELIQATKPRKGFLITDHYYQHIMELGDRLYLLREGQTHLCQSRADLEWFGYVSQLVQ</sequence>
<dbReference type="Gene3D" id="3.40.50.300">
    <property type="entry name" value="P-loop containing nucleotide triphosphate hydrolases"/>
    <property type="match status" value="1"/>
</dbReference>
<evidence type="ECO:0000256" key="3">
    <source>
        <dbReference type="ARBA" id="ARBA00022970"/>
    </source>
</evidence>
<dbReference type="PANTHER" id="PTHR43820:SF4">
    <property type="entry name" value="HIGH-AFFINITY BRANCHED-CHAIN AMINO ACID TRANSPORT ATP-BINDING PROTEIN LIVF"/>
    <property type="match status" value="1"/>
</dbReference>
<proteinExistence type="inferred from homology"/>
<keyword evidence="6" id="KW-1185">Reference proteome</keyword>
<evidence type="ECO:0000256" key="2">
    <source>
        <dbReference type="ARBA" id="ARBA00022448"/>
    </source>
</evidence>
<dbReference type="PANTHER" id="PTHR43820">
    <property type="entry name" value="HIGH-AFFINITY BRANCHED-CHAIN AMINO ACID TRANSPORT ATP-BINDING PROTEIN LIVF"/>
    <property type="match status" value="1"/>
</dbReference>
<dbReference type="Pfam" id="PF00005">
    <property type="entry name" value="ABC_tran"/>
    <property type="match status" value="1"/>
</dbReference>
<dbReference type="PROSITE" id="PS50893">
    <property type="entry name" value="ABC_TRANSPORTER_2"/>
    <property type="match status" value="1"/>
</dbReference>
<accession>A0ABU7I7V7</accession>
<dbReference type="PRINTS" id="PR01868">
    <property type="entry name" value="ABCEFAMILY"/>
</dbReference>
<comment type="similarity">
    <text evidence="1">Belongs to the ABC transporter superfamily.</text>
</comment>
<keyword evidence="2" id="KW-0813">Transport</keyword>
<dbReference type="InterPro" id="IPR052156">
    <property type="entry name" value="BCAA_Transport_ATP-bd_LivF"/>
</dbReference>
<evidence type="ECO:0000313" key="6">
    <source>
        <dbReference type="Proteomes" id="UP001336835"/>
    </source>
</evidence>
<dbReference type="GO" id="GO:0005524">
    <property type="term" value="F:ATP binding"/>
    <property type="evidence" value="ECO:0007669"/>
    <property type="project" value="UniProtKB-KW"/>
</dbReference>
<dbReference type="Proteomes" id="UP001336835">
    <property type="component" value="Unassembled WGS sequence"/>
</dbReference>
<feature type="domain" description="ABC transporter" evidence="4">
    <location>
        <begin position="5"/>
        <end position="220"/>
    </location>
</feature>
<dbReference type="EMBL" id="JAZDQT010000002">
    <property type="protein sequence ID" value="MEE1945558.1"/>
    <property type="molecule type" value="Genomic_DNA"/>
</dbReference>
<dbReference type="SUPFAM" id="SSF52540">
    <property type="entry name" value="P-loop containing nucleoside triphosphate hydrolases"/>
    <property type="match status" value="1"/>
</dbReference>
<evidence type="ECO:0000313" key="5">
    <source>
        <dbReference type="EMBL" id="MEE1945558.1"/>
    </source>
</evidence>
<reference evidence="5 6" key="1">
    <citation type="submission" date="2024-01" db="EMBL/GenBank/DDBJ databases">
        <title>Pedobacter sp. nov., isolated from fresh soil.</title>
        <authorList>
            <person name="Le N.T.T."/>
        </authorList>
    </citation>
    <scope>NUCLEOTIDE SEQUENCE [LARGE SCALE GENOMIC DNA]</scope>
    <source>
        <strain evidence="5 6">KR3-3</strain>
    </source>
</reference>
<keyword evidence="5" id="KW-0547">Nucleotide-binding</keyword>
<evidence type="ECO:0000256" key="1">
    <source>
        <dbReference type="ARBA" id="ARBA00005417"/>
    </source>
</evidence>
<protein>
    <submittedName>
        <fullName evidence="5">ATP-binding cassette domain-containing protein</fullName>
    </submittedName>
</protein>
<dbReference type="RefSeq" id="WP_330107903.1">
    <property type="nucleotide sequence ID" value="NZ_JAZDQT010000002.1"/>
</dbReference>
<organism evidence="5 6">
    <name type="scientific">Pedobacter albus</name>
    <dbReference type="NCBI Taxonomy" id="3113905"/>
    <lineage>
        <taxon>Bacteria</taxon>
        <taxon>Pseudomonadati</taxon>
        <taxon>Bacteroidota</taxon>
        <taxon>Sphingobacteriia</taxon>
        <taxon>Sphingobacteriales</taxon>
        <taxon>Sphingobacteriaceae</taxon>
        <taxon>Pedobacter</taxon>
    </lineage>
</organism>
<comment type="caution">
    <text evidence="5">The sequence shown here is derived from an EMBL/GenBank/DDBJ whole genome shotgun (WGS) entry which is preliminary data.</text>
</comment>